<feature type="domain" description="Putative regulatory protein FmdB zinc ribbon" evidence="2">
    <location>
        <begin position="1"/>
        <end position="41"/>
    </location>
</feature>
<sequence>MATYTYRCDVDGPVDVVRPIGTAPGAVACPTCGSESPRVITAPMLGLADRGRMSLIDRTERSRSEPDVVSSLPGAPRAGRRPAAVADPRTSRLPRP</sequence>
<feature type="region of interest" description="Disordered" evidence="1">
    <location>
        <begin position="57"/>
        <end position="96"/>
    </location>
</feature>
<keyword evidence="4" id="KW-1185">Reference proteome</keyword>
<evidence type="ECO:0000259" key="2">
    <source>
        <dbReference type="SMART" id="SM00834"/>
    </source>
</evidence>
<dbReference type="NCBIfam" id="TIGR02605">
    <property type="entry name" value="CxxC_CxxC_SSSS"/>
    <property type="match status" value="1"/>
</dbReference>
<dbReference type="EMBL" id="JADQDF010000001">
    <property type="protein sequence ID" value="MBW0128699.1"/>
    <property type="molecule type" value="Genomic_DNA"/>
</dbReference>
<name>A0ABS6U9Z2_9PSEU</name>
<feature type="compositionally biased region" description="Basic and acidic residues" evidence="1">
    <location>
        <begin position="57"/>
        <end position="66"/>
    </location>
</feature>
<feature type="compositionally biased region" description="Low complexity" evidence="1">
    <location>
        <begin position="73"/>
        <end position="88"/>
    </location>
</feature>
<proteinExistence type="predicted"/>
<dbReference type="RefSeq" id="WP_218595774.1">
    <property type="nucleotide sequence ID" value="NZ_JADQDF010000001.1"/>
</dbReference>
<evidence type="ECO:0000256" key="1">
    <source>
        <dbReference type="SAM" id="MobiDB-lite"/>
    </source>
</evidence>
<comment type="caution">
    <text evidence="3">The sequence shown here is derived from an EMBL/GenBank/DDBJ whole genome shotgun (WGS) entry which is preliminary data.</text>
</comment>
<dbReference type="InterPro" id="IPR013429">
    <property type="entry name" value="Regulatory_FmdB_Zinc_ribbon"/>
</dbReference>
<dbReference type="Proteomes" id="UP000694300">
    <property type="component" value="Unassembled WGS sequence"/>
</dbReference>
<dbReference type="SMART" id="SM00834">
    <property type="entry name" value="CxxC_CXXC_SSSS"/>
    <property type="match status" value="1"/>
</dbReference>
<dbReference type="PROSITE" id="PS51257">
    <property type="entry name" value="PROKAR_LIPOPROTEIN"/>
    <property type="match status" value="1"/>
</dbReference>
<gene>
    <name evidence="3" type="ORF">I4I82_13535</name>
</gene>
<evidence type="ECO:0000313" key="3">
    <source>
        <dbReference type="EMBL" id="MBW0128699.1"/>
    </source>
</evidence>
<protein>
    <submittedName>
        <fullName evidence="3">Zinc ribbon domain-containing protein</fullName>
    </submittedName>
</protein>
<reference evidence="3 4" key="1">
    <citation type="submission" date="2020-11" db="EMBL/GenBank/DDBJ databases">
        <title>Pseudonocardia abyssalis sp. nov. and Pseudonocardia oceani sp. nov., description and phylogenomic analysis of two novel actinomycetes isolated from the deep Southern Ocean.</title>
        <authorList>
            <person name="Parra J."/>
        </authorList>
    </citation>
    <scope>NUCLEOTIDE SEQUENCE [LARGE SCALE GENOMIC DNA]</scope>
    <source>
        <strain evidence="4">KRD185</strain>
    </source>
</reference>
<accession>A0ABS6U9Z2</accession>
<organism evidence="3 4">
    <name type="scientific">Pseudonocardia oceani</name>
    <dbReference type="NCBI Taxonomy" id="2792013"/>
    <lineage>
        <taxon>Bacteria</taxon>
        <taxon>Bacillati</taxon>
        <taxon>Actinomycetota</taxon>
        <taxon>Actinomycetes</taxon>
        <taxon>Pseudonocardiales</taxon>
        <taxon>Pseudonocardiaceae</taxon>
        <taxon>Pseudonocardia</taxon>
    </lineage>
</organism>
<evidence type="ECO:0000313" key="4">
    <source>
        <dbReference type="Proteomes" id="UP000694300"/>
    </source>
</evidence>